<dbReference type="eggNOG" id="ENOG5032Z3V">
    <property type="taxonomic scope" value="Bacteria"/>
</dbReference>
<keyword evidence="1" id="KW-1133">Transmembrane helix</keyword>
<protein>
    <submittedName>
        <fullName evidence="2">Uncharacterized protein</fullName>
    </submittedName>
</protein>
<dbReference type="Proteomes" id="UP000005631">
    <property type="component" value="Chromosome"/>
</dbReference>
<sequence>MNLNILAYGLYFGITAFIILRIGWLFYHFGAVYLHDLYPNRPDLANSLNSILLIGYYLFNLGYVALNLSSWPQLQSYSHLLALLTSKIGFICLALGAIHFANMLWVRLLKKENTINTNL</sequence>
<feature type="transmembrane region" description="Helical" evidence="1">
    <location>
        <begin position="80"/>
        <end position="101"/>
    </location>
</feature>
<dbReference type="STRING" id="926562.Oweho_1451"/>
<keyword evidence="1" id="KW-0812">Transmembrane</keyword>
<feature type="transmembrane region" description="Helical" evidence="1">
    <location>
        <begin position="7"/>
        <end position="27"/>
    </location>
</feature>
<dbReference type="AlphaFoldDB" id="G8R879"/>
<accession>G8R879</accession>
<dbReference type="RefSeq" id="WP_014201803.1">
    <property type="nucleotide sequence ID" value="NC_016599.1"/>
</dbReference>
<dbReference type="EMBL" id="CP003156">
    <property type="protein sequence ID" value="AEV32447.1"/>
    <property type="molecule type" value="Genomic_DNA"/>
</dbReference>
<dbReference type="HOGENOM" id="CLU_123725_0_0_10"/>
<evidence type="ECO:0000313" key="2">
    <source>
        <dbReference type="EMBL" id="AEV32447.1"/>
    </source>
</evidence>
<dbReference type="KEGG" id="oho:Oweho_1451"/>
<feature type="transmembrane region" description="Helical" evidence="1">
    <location>
        <begin position="47"/>
        <end position="68"/>
    </location>
</feature>
<proteinExistence type="predicted"/>
<keyword evidence="1" id="KW-0472">Membrane</keyword>
<keyword evidence="3" id="KW-1185">Reference proteome</keyword>
<evidence type="ECO:0000256" key="1">
    <source>
        <dbReference type="SAM" id="Phobius"/>
    </source>
</evidence>
<evidence type="ECO:0000313" key="3">
    <source>
        <dbReference type="Proteomes" id="UP000005631"/>
    </source>
</evidence>
<name>G8R879_OWEHD</name>
<gene>
    <name evidence="2" type="ordered locus">Oweho_1451</name>
</gene>
<reference evidence="2 3" key="1">
    <citation type="journal article" date="2012" name="Stand. Genomic Sci.">
        <title>Genome sequence of the orange-pigmented seawater bacterium Owenweeksia hongkongensis type strain (UST20020801(T)).</title>
        <authorList>
            <person name="Riedel T."/>
            <person name="Held B."/>
            <person name="Nolan M."/>
            <person name="Lucas S."/>
            <person name="Lapidus A."/>
            <person name="Tice H."/>
            <person name="Del Rio T.G."/>
            <person name="Cheng J.F."/>
            <person name="Han C."/>
            <person name="Tapia R."/>
            <person name="Goodwin L.A."/>
            <person name="Pitluck S."/>
            <person name="Liolios K."/>
            <person name="Mavromatis K."/>
            <person name="Pagani I."/>
            <person name="Ivanova N."/>
            <person name="Mikhailova N."/>
            <person name="Pati A."/>
            <person name="Chen A."/>
            <person name="Palaniappan K."/>
            <person name="Rohde M."/>
            <person name="Tindall B.J."/>
            <person name="Detter J.C."/>
            <person name="Goker M."/>
            <person name="Woyke T."/>
            <person name="Bristow J."/>
            <person name="Eisen J.A."/>
            <person name="Markowitz V."/>
            <person name="Hugenholtz P."/>
            <person name="Klenk H.P."/>
            <person name="Kyrpides N.C."/>
        </authorList>
    </citation>
    <scope>NUCLEOTIDE SEQUENCE</scope>
    <source>
        <strain evidence="3">DSM 17368 / JCM 12287 / NRRL B-23963</strain>
    </source>
</reference>
<dbReference type="OrthoDB" id="1438492at2"/>
<organism evidence="2 3">
    <name type="scientific">Owenweeksia hongkongensis (strain DSM 17368 / CIP 108786 / JCM 12287 / NRRL B-23963 / UST20020801)</name>
    <dbReference type="NCBI Taxonomy" id="926562"/>
    <lineage>
        <taxon>Bacteria</taxon>
        <taxon>Pseudomonadati</taxon>
        <taxon>Bacteroidota</taxon>
        <taxon>Flavobacteriia</taxon>
        <taxon>Flavobacteriales</taxon>
        <taxon>Owenweeksiaceae</taxon>
        <taxon>Owenweeksia</taxon>
    </lineage>
</organism>